<evidence type="ECO:0000256" key="1">
    <source>
        <dbReference type="ARBA" id="ARBA00022603"/>
    </source>
</evidence>
<name>A0A8H8CP40_PSICU</name>
<dbReference type="InterPro" id="IPR046341">
    <property type="entry name" value="SET_dom_sf"/>
</dbReference>
<dbReference type="EMBL" id="JAFIQS010000002">
    <property type="protein sequence ID" value="KAG5172488.1"/>
    <property type="molecule type" value="Genomic_DNA"/>
</dbReference>
<dbReference type="Gene3D" id="3.90.1410.10">
    <property type="entry name" value="set domain protein methyltransferase, domain 1"/>
    <property type="match status" value="1"/>
</dbReference>
<feature type="compositionally biased region" description="Basic and acidic residues" evidence="4">
    <location>
        <begin position="223"/>
        <end position="235"/>
    </location>
</feature>
<dbReference type="GO" id="GO:0005634">
    <property type="term" value="C:nucleus"/>
    <property type="evidence" value="ECO:0007669"/>
    <property type="project" value="TreeGrafter"/>
</dbReference>
<evidence type="ECO:0000256" key="4">
    <source>
        <dbReference type="SAM" id="MobiDB-lite"/>
    </source>
</evidence>
<dbReference type="Gene3D" id="3.90.1420.10">
    <property type="entry name" value="Rubisco LSMT, substrate-binding domain"/>
    <property type="match status" value="1"/>
</dbReference>
<sequence length="564" mass="62306">MPSPEMQAFFSWFQSNDGYIDTAAMDVMDFPASEGGRGAIALVDIPENHTVFSIPRKLLLTPRTSALPAKMGERAWKKTFELHRGWAGLILCMMWEAAQGAQSKWCSYFEMMPTTFDTPMFWSEDELAELKGTSVVDKLGKDDAEKTYAEKVLPAIQSRPDLFAQEDIPTLYSLDVFHMMGTRIQSRSFTVEKDESELADAGQDQDVGNASMGSAMDVDEPEATGHEHEDGAVDEHNEDDDEGEDEDGDEADEDDNTEIAMVPLADILNARYKSENVRLFYEPECLKMVSTRVIKAGEQIWNTYGDPPNAELLRAYGHVDWLPLPFTSKSESGNAQEQEYGNPGDVLEIRADLVVQCVLDELNANANVGGGNSPMTMDDMEPRIDWWMEDVGEDVFVLEHPLADTDASQSSTADPKQRLVQTLTPSLLAFIRLLSLPAADFARAQQKDKMPKPGADARALRVARAVLVRRAGMYVGGGVLEDKAALGALDAVPVSVGDVGKRRRRHAIMVRLGEKRVLEALLGVVDEAAGWVEKEEGAGAKDEKKNKRKAAKDEDAEGGRKKRR</sequence>
<dbReference type="AlphaFoldDB" id="A0A8H8CP40"/>
<evidence type="ECO:0000256" key="3">
    <source>
        <dbReference type="ARBA" id="ARBA00022691"/>
    </source>
</evidence>
<dbReference type="SUPFAM" id="SSF81822">
    <property type="entry name" value="RuBisCo LSMT C-terminal, substrate-binding domain"/>
    <property type="match status" value="1"/>
</dbReference>
<dbReference type="Pfam" id="PF00856">
    <property type="entry name" value="SET"/>
    <property type="match status" value="1"/>
</dbReference>
<evidence type="ECO:0000259" key="5">
    <source>
        <dbReference type="PROSITE" id="PS50280"/>
    </source>
</evidence>
<feature type="compositionally biased region" description="Acidic residues" evidence="4">
    <location>
        <begin position="236"/>
        <end position="257"/>
    </location>
</feature>
<dbReference type="InterPro" id="IPR036464">
    <property type="entry name" value="Rubisco_LSMT_subst-bd_sf"/>
</dbReference>
<feature type="region of interest" description="Disordered" evidence="4">
    <location>
        <begin position="535"/>
        <end position="564"/>
    </location>
</feature>
<dbReference type="SUPFAM" id="SSF82199">
    <property type="entry name" value="SET domain"/>
    <property type="match status" value="1"/>
</dbReference>
<organism evidence="6">
    <name type="scientific">Psilocybe cubensis</name>
    <name type="common">Psychedelic mushroom</name>
    <name type="synonym">Stropharia cubensis</name>
    <dbReference type="NCBI Taxonomy" id="181762"/>
    <lineage>
        <taxon>Eukaryota</taxon>
        <taxon>Fungi</taxon>
        <taxon>Dikarya</taxon>
        <taxon>Basidiomycota</taxon>
        <taxon>Agaricomycotina</taxon>
        <taxon>Agaricomycetes</taxon>
        <taxon>Agaricomycetidae</taxon>
        <taxon>Agaricales</taxon>
        <taxon>Agaricineae</taxon>
        <taxon>Strophariaceae</taxon>
        <taxon>Psilocybe</taxon>
    </lineage>
</organism>
<dbReference type="OrthoDB" id="341421at2759"/>
<accession>A0A8H8CP40</accession>
<keyword evidence="3" id="KW-0949">S-adenosyl-L-methionine</keyword>
<dbReference type="PANTHER" id="PTHR13271:SF34">
    <property type="entry name" value="N-LYSINE METHYLTRANSFERASE SETD6"/>
    <property type="match status" value="1"/>
</dbReference>
<dbReference type="Pfam" id="PF09273">
    <property type="entry name" value="Rubis-subs-bind"/>
    <property type="match status" value="1"/>
</dbReference>
<evidence type="ECO:0000256" key="2">
    <source>
        <dbReference type="ARBA" id="ARBA00022679"/>
    </source>
</evidence>
<keyword evidence="1" id="KW-0489">Methyltransferase</keyword>
<dbReference type="InterPro" id="IPR001214">
    <property type="entry name" value="SET_dom"/>
</dbReference>
<dbReference type="InterPro" id="IPR050600">
    <property type="entry name" value="SETD3_SETD6_MTase"/>
</dbReference>
<evidence type="ECO:0000313" key="6">
    <source>
        <dbReference type="EMBL" id="KAG5172488.1"/>
    </source>
</evidence>
<dbReference type="GO" id="GO:0016279">
    <property type="term" value="F:protein-lysine N-methyltransferase activity"/>
    <property type="evidence" value="ECO:0007669"/>
    <property type="project" value="TreeGrafter"/>
</dbReference>
<protein>
    <recommendedName>
        <fullName evidence="5">SET domain-containing protein</fullName>
    </recommendedName>
</protein>
<dbReference type="GO" id="GO:0032259">
    <property type="term" value="P:methylation"/>
    <property type="evidence" value="ECO:0007669"/>
    <property type="project" value="UniProtKB-KW"/>
</dbReference>
<dbReference type="InterPro" id="IPR015353">
    <property type="entry name" value="Rubisco_LSMT_subst-bd"/>
</dbReference>
<gene>
    <name evidence="6" type="ORF">JR316_001989</name>
</gene>
<dbReference type="PANTHER" id="PTHR13271">
    <property type="entry name" value="UNCHARACTERIZED PUTATIVE METHYLTRANSFERASE"/>
    <property type="match status" value="1"/>
</dbReference>
<proteinExistence type="predicted"/>
<dbReference type="PROSITE" id="PS50280">
    <property type="entry name" value="SET"/>
    <property type="match status" value="1"/>
</dbReference>
<comment type="caution">
    <text evidence="6">The sequence shown here is derived from an EMBL/GenBank/DDBJ whole genome shotgun (WGS) entry which is preliminary data.</text>
</comment>
<reference evidence="6" key="1">
    <citation type="submission" date="2021-02" db="EMBL/GenBank/DDBJ databases">
        <title>Psilocybe cubensis genome.</title>
        <authorList>
            <person name="Mckernan K.J."/>
            <person name="Crawford S."/>
            <person name="Trippe A."/>
            <person name="Kane L.T."/>
            <person name="Mclaughlin S."/>
        </authorList>
    </citation>
    <scope>NUCLEOTIDE SEQUENCE [LARGE SCALE GENOMIC DNA]</scope>
    <source>
        <strain evidence="6">MGC-MH-2018</strain>
    </source>
</reference>
<feature type="region of interest" description="Disordered" evidence="4">
    <location>
        <begin position="189"/>
        <end position="258"/>
    </location>
</feature>
<keyword evidence="2" id="KW-0808">Transferase</keyword>
<feature type="domain" description="SET" evidence="5">
    <location>
        <begin position="23"/>
        <end position="305"/>
    </location>
</feature>